<feature type="compositionally biased region" description="Basic and acidic residues" evidence="1">
    <location>
        <begin position="160"/>
        <end position="173"/>
    </location>
</feature>
<feature type="compositionally biased region" description="Polar residues" evidence="1">
    <location>
        <begin position="96"/>
        <end position="110"/>
    </location>
</feature>
<dbReference type="Proteomes" id="UP000317650">
    <property type="component" value="Chromosome 6"/>
</dbReference>
<name>A0A4S8IMU1_MUSBA</name>
<feature type="compositionally biased region" description="Low complexity" evidence="1">
    <location>
        <begin position="70"/>
        <end position="80"/>
    </location>
</feature>
<accession>A0A4S8IMU1</accession>
<evidence type="ECO:0000313" key="3">
    <source>
        <dbReference type="Proteomes" id="UP000317650"/>
    </source>
</evidence>
<dbReference type="EMBL" id="PYDT01000009">
    <property type="protein sequence ID" value="THU49304.1"/>
    <property type="molecule type" value="Genomic_DNA"/>
</dbReference>
<feature type="region of interest" description="Disordered" evidence="1">
    <location>
        <begin position="65"/>
        <end position="179"/>
    </location>
</feature>
<keyword evidence="3" id="KW-1185">Reference proteome</keyword>
<sequence length="179" mass="19164">MICSSSSVVHLIHGSTCPALIEASGNMPMSMIERTTGMALPADSTRRQRTGGFFDERTRLEAMNTRYQPSSSSSRSQSLSPCAVTISSIDRRKSRWGSSDSTASATLPSNGGSLALASSSIELAPPGSKKSRSDRTPRTTVSSEPPPESSDTVEKLSCSSDEREKHDSLESKYTELTVL</sequence>
<proteinExistence type="predicted"/>
<evidence type="ECO:0000256" key="1">
    <source>
        <dbReference type="SAM" id="MobiDB-lite"/>
    </source>
</evidence>
<evidence type="ECO:0000313" key="2">
    <source>
        <dbReference type="EMBL" id="THU49304.1"/>
    </source>
</evidence>
<dbReference type="AlphaFoldDB" id="A0A4S8IMU1"/>
<comment type="caution">
    <text evidence="2">The sequence shown here is derived from an EMBL/GenBank/DDBJ whole genome shotgun (WGS) entry which is preliminary data.</text>
</comment>
<organism evidence="2 3">
    <name type="scientific">Musa balbisiana</name>
    <name type="common">Banana</name>
    <dbReference type="NCBI Taxonomy" id="52838"/>
    <lineage>
        <taxon>Eukaryota</taxon>
        <taxon>Viridiplantae</taxon>
        <taxon>Streptophyta</taxon>
        <taxon>Embryophyta</taxon>
        <taxon>Tracheophyta</taxon>
        <taxon>Spermatophyta</taxon>
        <taxon>Magnoliopsida</taxon>
        <taxon>Liliopsida</taxon>
        <taxon>Zingiberales</taxon>
        <taxon>Musaceae</taxon>
        <taxon>Musa</taxon>
    </lineage>
</organism>
<feature type="compositionally biased region" description="Low complexity" evidence="1">
    <location>
        <begin position="111"/>
        <end position="120"/>
    </location>
</feature>
<reference evidence="2 3" key="1">
    <citation type="journal article" date="2019" name="Nat. Plants">
        <title>Genome sequencing of Musa balbisiana reveals subgenome evolution and function divergence in polyploid bananas.</title>
        <authorList>
            <person name="Yao X."/>
        </authorList>
    </citation>
    <scope>NUCLEOTIDE SEQUENCE [LARGE SCALE GENOMIC DNA]</scope>
    <source>
        <strain evidence="3">cv. DH-PKW</strain>
        <tissue evidence="2">Leaves</tissue>
    </source>
</reference>
<protein>
    <submittedName>
        <fullName evidence="2">Uncharacterized protein</fullName>
    </submittedName>
</protein>
<gene>
    <name evidence="2" type="ORF">C4D60_Mb06t08140</name>
</gene>